<dbReference type="CDD" id="cd00560">
    <property type="entry name" value="PanC"/>
    <property type="match status" value="1"/>
</dbReference>
<evidence type="ECO:0000256" key="1">
    <source>
        <dbReference type="ARBA" id="ARBA00004990"/>
    </source>
</evidence>
<gene>
    <name evidence="8" type="primary">panC</name>
    <name evidence="9" type="ORF">SAMN04488028_104346</name>
</gene>
<feature type="binding site" evidence="8">
    <location>
        <begin position="184"/>
        <end position="187"/>
    </location>
    <ligand>
        <name>ATP</name>
        <dbReference type="ChEBI" id="CHEBI:30616"/>
    </ligand>
</feature>
<dbReference type="Gene3D" id="3.40.50.620">
    <property type="entry name" value="HUPs"/>
    <property type="match status" value="1"/>
</dbReference>
<comment type="pathway">
    <text evidence="1 8">Cofactor biosynthesis; (R)-pantothenate biosynthesis; (R)-pantothenate from (R)-pantoate and beta-alanine: step 1/1.</text>
</comment>
<evidence type="ECO:0000313" key="10">
    <source>
        <dbReference type="Proteomes" id="UP000184474"/>
    </source>
</evidence>
<keyword evidence="10" id="KW-1185">Reference proteome</keyword>
<keyword evidence="5 8" id="KW-0547">Nucleotide-binding</keyword>
<comment type="caution">
    <text evidence="8">Lacks conserved residue(s) required for the propagation of feature annotation.</text>
</comment>
<dbReference type="NCBIfam" id="TIGR00018">
    <property type="entry name" value="panC"/>
    <property type="match status" value="1"/>
</dbReference>
<dbReference type="EMBL" id="FRAA01000004">
    <property type="protein sequence ID" value="SHK37807.1"/>
    <property type="molecule type" value="Genomic_DNA"/>
</dbReference>
<dbReference type="InterPro" id="IPR003721">
    <property type="entry name" value="Pantoate_ligase"/>
</dbReference>
<feature type="binding site" evidence="8">
    <location>
        <begin position="30"/>
        <end position="37"/>
    </location>
    <ligand>
        <name>ATP</name>
        <dbReference type="ChEBI" id="CHEBI:30616"/>
    </ligand>
</feature>
<evidence type="ECO:0000256" key="7">
    <source>
        <dbReference type="ARBA" id="ARBA00048258"/>
    </source>
</evidence>
<evidence type="ECO:0000256" key="4">
    <source>
        <dbReference type="ARBA" id="ARBA00022655"/>
    </source>
</evidence>
<dbReference type="Gene3D" id="3.30.1300.10">
    <property type="entry name" value="Pantoate-beta-alanine ligase, C-terminal domain"/>
    <property type="match status" value="1"/>
</dbReference>
<dbReference type="Pfam" id="PF02569">
    <property type="entry name" value="Pantoate_ligase"/>
    <property type="match status" value="1"/>
</dbReference>
<organism evidence="9 10">
    <name type="scientific">Reichenbachiella agariperforans</name>
    <dbReference type="NCBI Taxonomy" id="156994"/>
    <lineage>
        <taxon>Bacteria</taxon>
        <taxon>Pseudomonadati</taxon>
        <taxon>Bacteroidota</taxon>
        <taxon>Cytophagia</taxon>
        <taxon>Cytophagales</taxon>
        <taxon>Reichenbachiellaceae</taxon>
        <taxon>Reichenbachiella</taxon>
    </lineage>
</organism>
<dbReference type="InterPro" id="IPR014729">
    <property type="entry name" value="Rossmann-like_a/b/a_fold"/>
</dbReference>
<feature type="binding site" evidence="8">
    <location>
        <position position="153"/>
    </location>
    <ligand>
        <name>(R)-pantoate</name>
        <dbReference type="ChEBI" id="CHEBI:15980"/>
    </ligand>
</feature>
<dbReference type="GO" id="GO:0005524">
    <property type="term" value="F:ATP binding"/>
    <property type="evidence" value="ECO:0007669"/>
    <property type="project" value="UniProtKB-KW"/>
</dbReference>
<comment type="catalytic activity">
    <reaction evidence="7 8">
        <text>(R)-pantoate + beta-alanine + ATP = (R)-pantothenate + AMP + diphosphate + H(+)</text>
        <dbReference type="Rhea" id="RHEA:10912"/>
        <dbReference type="ChEBI" id="CHEBI:15378"/>
        <dbReference type="ChEBI" id="CHEBI:15980"/>
        <dbReference type="ChEBI" id="CHEBI:29032"/>
        <dbReference type="ChEBI" id="CHEBI:30616"/>
        <dbReference type="ChEBI" id="CHEBI:33019"/>
        <dbReference type="ChEBI" id="CHEBI:57966"/>
        <dbReference type="ChEBI" id="CHEBI:456215"/>
        <dbReference type="EC" id="6.3.2.1"/>
    </reaction>
</comment>
<dbReference type="GO" id="GO:0004592">
    <property type="term" value="F:pantoate-beta-alanine ligase activity"/>
    <property type="evidence" value="ECO:0007669"/>
    <property type="project" value="UniProtKB-UniRule"/>
</dbReference>
<dbReference type="STRING" id="156994.SAMN04488028_104346"/>
<keyword evidence="8" id="KW-0963">Cytoplasm</keyword>
<dbReference type="PANTHER" id="PTHR21299">
    <property type="entry name" value="CYTIDYLATE KINASE/PANTOATE-BETA-ALANINE LIGASE"/>
    <property type="match status" value="1"/>
</dbReference>
<dbReference type="PANTHER" id="PTHR21299:SF1">
    <property type="entry name" value="PANTOATE--BETA-ALANINE LIGASE"/>
    <property type="match status" value="1"/>
</dbReference>
<evidence type="ECO:0000313" key="9">
    <source>
        <dbReference type="EMBL" id="SHK37807.1"/>
    </source>
</evidence>
<evidence type="ECO:0000256" key="8">
    <source>
        <dbReference type="HAMAP-Rule" id="MF_00158"/>
    </source>
</evidence>
<dbReference type="RefSeq" id="WP_073122936.1">
    <property type="nucleotide sequence ID" value="NZ_FRAA01000004.1"/>
</dbReference>
<dbReference type="HAMAP" id="MF_00158">
    <property type="entry name" value="PanC"/>
    <property type="match status" value="1"/>
</dbReference>
<name>A0A1M6RZR0_REIAG</name>
<dbReference type="UniPathway" id="UPA00028">
    <property type="reaction ID" value="UER00005"/>
</dbReference>
<keyword evidence="3 8" id="KW-0436">Ligase</keyword>
<dbReference type="Proteomes" id="UP000184474">
    <property type="component" value="Unassembled WGS sequence"/>
</dbReference>
<proteinExistence type="inferred from homology"/>
<comment type="subunit">
    <text evidence="8">Homodimer.</text>
</comment>
<protein>
    <recommendedName>
        <fullName evidence="8">Pantothenate synthetase</fullName>
        <shortName evidence="8">PS</shortName>
        <ecNumber evidence="8">6.3.2.1</ecNumber>
    </recommendedName>
    <alternativeName>
        <fullName evidence="8">Pantoate--beta-alanine ligase</fullName>
    </alternativeName>
    <alternativeName>
        <fullName evidence="8">Pantoate-activating enzyme</fullName>
    </alternativeName>
</protein>
<comment type="similarity">
    <text evidence="2 8">Belongs to the pantothenate synthetase family.</text>
</comment>
<dbReference type="SUPFAM" id="SSF52374">
    <property type="entry name" value="Nucleotidylyl transferase"/>
    <property type="match status" value="1"/>
</dbReference>
<comment type="subcellular location">
    <subcellularLocation>
        <location evidence="8">Cytoplasm</location>
    </subcellularLocation>
</comment>
<evidence type="ECO:0000256" key="3">
    <source>
        <dbReference type="ARBA" id="ARBA00022598"/>
    </source>
</evidence>
<dbReference type="GO" id="GO:0015940">
    <property type="term" value="P:pantothenate biosynthetic process"/>
    <property type="evidence" value="ECO:0007669"/>
    <property type="project" value="UniProtKB-UniRule"/>
</dbReference>
<feature type="active site" description="Proton donor" evidence="8">
    <location>
        <position position="37"/>
    </location>
</feature>
<keyword evidence="4 8" id="KW-0566">Pantothenate biosynthesis</keyword>
<reference evidence="10" key="1">
    <citation type="submission" date="2016-11" db="EMBL/GenBank/DDBJ databases">
        <authorList>
            <person name="Varghese N."/>
            <person name="Submissions S."/>
        </authorList>
    </citation>
    <scope>NUCLEOTIDE SEQUENCE [LARGE SCALE GENOMIC DNA]</scope>
    <source>
        <strain evidence="10">DSM 26134</strain>
    </source>
</reference>
<feature type="binding site" evidence="8">
    <location>
        <position position="61"/>
    </location>
    <ligand>
        <name>beta-alanine</name>
        <dbReference type="ChEBI" id="CHEBI:57966"/>
    </ligand>
</feature>
<comment type="function">
    <text evidence="8">Catalyzes the condensation of pantoate with beta-alanine in an ATP-dependent reaction via a pantoyl-adenylate intermediate.</text>
</comment>
<evidence type="ECO:0000256" key="2">
    <source>
        <dbReference type="ARBA" id="ARBA00009256"/>
    </source>
</evidence>
<dbReference type="GO" id="GO:0005829">
    <property type="term" value="C:cytosol"/>
    <property type="evidence" value="ECO:0007669"/>
    <property type="project" value="TreeGrafter"/>
</dbReference>
<evidence type="ECO:0000256" key="6">
    <source>
        <dbReference type="ARBA" id="ARBA00022840"/>
    </source>
</evidence>
<dbReference type="EC" id="6.3.2.1" evidence="8"/>
<dbReference type="InterPro" id="IPR042176">
    <property type="entry name" value="Pantoate_ligase_C"/>
</dbReference>
<evidence type="ECO:0000256" key="5">
    <source>
        <dbReference type="ARBA" id="ARBA00022741"/>
    </source>
</evidence>
<keyword evidence="6 8" id="KW-0067">ATP-binding</keyword>
<feature type="binding site" evidence="8">
    <location>
        <begin position="147"/>
        <end position="150"/>
    </location>
    <ligand>
        <name>ATP</name>
        <dbReference type="ChEBI" id="CHEBI:30616"/>
    </ligand>
</feature>
<comment type="miscellaneous">
    <text evidence="8">The reaction proceeds by a bi uni uni bi ping pong mechanism.</text>
</comment>
<dbReference type="AlphaFoldDB" id="A0A1M6RZR0"/>
<sequence>MIVYRSIHDLRAALDAERAHAKTIGLVPTMGALHAGHMSLLAQSVEHNDLTVCSLFVNPIQFNNPEDLKKYPINEVADFAMLESNGCDIVFAPDQGEMYGEEIGLKMNFGVLESVLEGEFRPGHFSGVGVVVSKLFNIVQPHRAYFGQKDLQQLAIIRKLTRDLNFPIQIVGIPIMREANGLAMSSRNMRLSDAQRDIAAQLYVAMSSIKEDLDRNVPIEKSIALAKDSLRHMEGIQLEYMEIVDSDTMQPVSKIENDKNISICAAAFVGEVRIIDNLYIAQNR</sequence>
<feature type="binding site" evidence="8">
    <location>
        <position position="61"/>
    </location>
    <ligand>
        <name>(R)-pantoate</name>
        <dbReference type="ChEBI" id="CHEBI:15980"/>
    </ligand>
</feature>
<accession>A0A1M6RZR0</accession>